<dbReference type="InterPro" id="IPR003439">
    <property type="entry name" value="ABC_transporter-like_ATP-bd"/>
</dbReference>
<dbReference type="PANTHER" id="PTHR43820">
    <property type="entry name" value="HIGH-AFFINITY BRANCHED-CHAIN AMINO ACID TRANSPORT ATP-BINDING PROTEIN LIVF"/>
    <property type="match status" value="1"/>
</dbReference>
<evidence type="ECO:0000256" key="5">
    <source>
        <dbReference type="ARBA" id="ARBA00022970"/>
    </source>
</evidence>
<organism evidence="7 8">
    <name type="scientific">Plasticicumulans acidivorans</name>
    <dbReference type="NCBI Taxonomy" id="886464"/>
    <lineage>
        <taxon>Bacteria</taxon>
        <taxon>Pseudomonadati</taxon>
        <taxon>Pseudomonadota</taxon>
        <taxon>Gammaproteobacteria</taxon>
        <taxon>Candidatus Competibacteraceae</taxon>
        <taxon>Plasticicumulans</taxon>
    </lineage>
</organism>
<evidence type="ECO:0000313" key="8">
    <source>
        <dbReference type="Proteomes" id="UP000246569"/>
    </source>
</evidence>
<dbReference type="Proteomes" id="UP000246569">
    <property type="component" value="Unassembled WGS sequence"/>
</dbReference>
<dbReference type="CDD" id="cd12108">
    <property type="entry name" value="Hr-like"/>
    <property type="match status" value="1"/>
</dbReference>
<dbReference type="InterPro" id="IPR017871">
    <property type="entry name" value="ABC_transporter-like_CS"/>
</dbReference>
<dbReference type="InterPro" id="IPR027417">
    <property type="entry name" value="P-loop_NTPase"/>
</dbReference>
<evidence type="ECO:0000256" key="2">
    <source>
        <dbReference type="ARBA" id="ARBA00022448"/>
    </source>
</evidence>
<dbReference type="Pfam" id="PF00005">
    <property type="entry name" value="ABC_tran"/>
    <property type="match status" value="1"/>
</dbReference>
<keyword evidence="3" id="KW-0547">Nucleotide-binding</keyword>
<dbReference type="GO" id="GO:0005524">
    <property type="term" value="F:ATP binding"/>
    <property type="evidence" value="ECO:0007669"/>
    <property type="project" value="UniProtKB-KW"/>
</dbReference>
<dbReference type="PANTHER" id="PTHR43820:SF6">
    <property type="entry name" value="ABC TRANSPORTER ATP-BINDING PROTEIN"/>
    <property type="match status" value="1"/>
</dbReference>
<gene>
    <name evidence="7" type="ORF">C7443_106231</name>
</gene>
<keyword evidence="5" id="KW-0029">Amino-acid transport</keyword>
<dbReference type="CDD" id="cd03224">
    <property type="entry name" value="ABC_TM1139_LivF_branched"/>
    <property type="match status" value="1"/>
</dbReference>
<dbReference type="SUPFAM" id="SSF52540">
    <property type="entry name" value="P-loop containing nucleoside triphosphate hydrolases"/>
    <property type="match status" value="1"/>
</dbReference>
<keyword evidence="8" id="KW-1185">Reference proteome</keyword>
<keyword evidence="2" id="KW-0813">Transport</keyword>
<comment type="similarity">
    <text evidence="1">Belongs to the ABC transporter superfamily.</text>
</comment>
<dbReference type="EMBL" id="QGTJ01000006">
    <property type="protein sequence ID" value="PWV61217.1"/>
    <property type="molecule type" value="Genomic_DNA"/>
</dbReference>
<dbReference type="AlphaFoldDB" id="A0A317MV05"/>
<dbReference type="Gene3D" id="3.40.50.300">
    <property type="entry name" value="P-loop containing nucleotide triphosphate hydrolases"/>
    <property type="match status" value="1"/>
</dbReference>
<evidence type="ECO:0000259" key="6">
    <source>
        <dbReference type="PROSITE" id="PS50893"/>
    </source>
</evidence>
<evidence type="ECO:0000313" key="7">
    <source>
        <dbReference type="EMBL" id="PWV61217.1"/>
    </source>
</evidence>
<dbReference type="PROSITE" id="PS00211">
    <property type="entry name" value="ABC_TRANSPORTER_1"/>
    <property type="match status" value="1"/>
</dbReference>
<dbReference type="OrthoDB" id="9776369at2"/>
<proteinExistence type="inferred from homology"/>
<feature type="domain" description="ABC transporter" evidence="6">
    <location>
        <begin position="205"/>
        <end position="436"/>
    </location>
</feature>
<dbReference type="GO" id="GO:0016887">
    <property type="term" value="F:ATP hydrolysis activity"/>
    <property type="evidence" value="ECO:0007669"/>
    <property type="project" value="InterPro"/>
</dbReference>
<dbReference type="PROSITE" id="PS50893">
    <property type="entry name" value="ABC_TRANSPORTER_2"/>
    <property type="match status" value="1"/>
</dbReference>
<dbReference type="InterPro" id="IPR003593">
    <property type="entry name" value="AAA+_ATPase"/>
</dbReference>
<dbReference type="RefSeq" id="WP_110018887.1">
    <property type="nucleotide sequence ID" value="NZ_QGTJ01000006.1"/>
</dbReference>
<evidence type="ECO:0000256" key="4">
    <source>
        <dbReference type="ARBA" id="ARBA00022840"/>
    </source>
</evidence>
<evidence type="ECO:0000256" key="1">
    <source>
        <dbReference type="ARBA" id="ARBA00005417"/>
    </source>
</evidence>
<dbReference type="Pfam" id="PF01814">
    <property type="entry name" value="Hemerythrin"/>
    <property type="match status" value="1"/>
</dbReference>
<keyword evidence="4 7" id="KW-0067">ATP-binding</keyword>
<dbReference type="GO" id="GO:0015658">
    <property type="term" value="F:branched-chain amino acid transmembrane transporter activity"/>
    <property type="evidence" value="ECO:0007669"/>
    <property type="project" value="TreeGrafter"/>
</dbReference>
<sequence>MAEALRIIRNEHASIERVLSLLEHLCERIAAGAAPEPALFAAVFDYMNTFADRLHHPKEDDFLFARLRQRDPAAAALIERLEQDHRHGRRALAELQQRLQAALAGGAAERSALLAALGSYVQRNREHMQREERELMPLAEQRLSTIDWAQIDAAFTDHDDPLFGPQLRAEYRALHARLTQLAPQPWGLGGHGTPPEPLRLPLPLLQISGLHSHYGRIEALRGVELSIRPGQLVALVGANGAGKTTLMRCIAGLQPVSAGSIRFDGQDITRLPAHRRVALGIAQSPEGRQVFGPLSIEDNLRLGAWSRSGDGIAEDLERVYARFPVLKDKRRLPAGTLSGGQQQMLAIGRALMSRPRLLLLDEPSMGLAPLLIEEIFAVVEELRAQGMTIFLVEQNASAALAIADIGYVIETGEIVLSDHGPRLLENERVRAAYLGM</sequence>
<dbReference type="InterPro" id="IPR052156">
    <property type="entry name" value="BCAA_Transport_ATP-bd_LivF"/>
</dbReference>
<evidence type="ECO:0000256" key="3">
    <source>
        <dbReference type="ARBA" id="ARBA00022741"/>
    </source>
</evidence>
<comment type="caution">
    <text evidence="7">The sequence shown here is derived from an EMBL/GenBank/DDBJ whole genome shotgun (WGS) entry which is preliminary data.</text>
</comment>
<dbReference type="GO" id="GO:0015807">
    <property type="term" value="P:L-amino acid transport"/>
    <property type="evidence" value="ECO:0007669"/>
    <property type="project" value="TreeGrafter"/>
</dbReference>
<accession>A0A317MV05</accession>
<dbReference type="InterPro" id="IPR012312">
    <property type="entry name" value="Hemerythrin-like"/>
</dbReference>
<reference evidence="7 8" key="1">
    <citation type="submission" date="2018-05" db="EMBL/GenBank/DDBJ databases">
        <title>Genomic Encyclopedia of Type Strains, Phase IV (KMG-IV): sequencing the most valuable type-strain genomes for metagenomic binning, comparative biology and taxonomic classification.</title>
        <authorList>
            <person name="Goeker M."/>
        </authorList>
    </citation>
    <scope>NUCLEOTIDE SEQUENCE [LARGE SCALE GENOMIC DNA]</scope>
    <source>
        <strain evidence="7 8">DSM 23606</strain>
    </source>
</reference>
<dbReference type="SMART" id="SM00382">
    <property type="entry name" value="AAA"/>
    <property type="match status" value="1"/>
</dbReference>
<dbReference type="Gene3D" id="1.20.120.520">
    <property type="entry name" value="nmb1532 protein domain like"/>
    <property type="match status" value="1"/>
</dbReference>
<name>A0A317MV05_9GAMM</name>
<protein>
    <submittedName>
        <fullName evidence="7">Branched-chain amino acid transport system ATP-binding protein</fullName>
    </submittedName>
</protein>